<evidence type="ECO:0000313" key="3">
    <source>
        <dbReference type="Proteomes" id="UP001292094"/>
    </source>
</evidence>
<dbReference type="Proteomes" id="UP001292094">
    <property type="component" value="Unassembled WGS sequence"/>
</dbReference>
<feature type="region of interest" description="Disordered" evidence="1">
    <location>
        <begin position="73"/>
        <end position="124"/>
    </location>
</feature>
<reference evidence="2" key="1">
    <citation type="submission" date="2023-11" db="EMBL/GenBank/DDBJ databases">
        <title>Genome assemblies of two species of porcelain crab, Petrolisthes cinctipes and Petrolisthes manimaculis (Anomura: Porcellanidae).</title>
        <authorList>
            <person name="Angst P."/>
        </authorList>
    </citation>
    <scope>NUCLEOTIDE SEQUENCE</scope>
    <source>
        <strain evidence="2">PB745_02</strain>
        <tissue evidence="2">Gill</tissue>
    </source>
</reference>
<dbReference type="EMBL" id="JAWZYT010000625">
    <property type="protein sequence ID" value="KAK4321042.1"/>
    <property type="molecule type" value="Genomic_DNA"/>
</dbReference>
<evidence type="ECO:0000256" key="1">
    <source>
        <dbReference type="SAM" id="MobiDB-lite"/>
    </source>
</evidence>
<dbReference type="AlphaFoldDB" id="A0AAE1Q9H3"/>
<protein>
    <submittedName>
        <fullName evidence="2">Uncharacterized protein</fullName>
    </submittedName>
</protein>
<evidence type="ECO:0000313" key="2">
    <source>
        <dbReference type="EMBL" id="KAK4321042.1"/>
    </source>
</evidence>
<feature type="compositionally biased region" description="Basic and acidic residues" evidence="1">
    <location>
        <begin position="25"/>
        <end position="44"/>
    </location>
</feature>
<sequence>MPLATNPTRFATQAEGRAGGQSDSSSRETYPRNIPRQKEGHEDNTATNTGAEQRHRHRLCIAAINLTPINVMTNLLAPPPPKTSLNRQKEHEEDNAQDAVSTSASPPAAPVEPEKAAAPPPIYL</sequence>
<feature type="compositionally biased region" description="Polar residues" evidence="1">
    <location>
        <begin position="1"/>
        <end position="11"/>
    </location>
</feature>
<gene>
    <name evidence="2" type="ORF">Pmani_008150</name>
</gene>
<name>A0AAE1Q9H3_9EUCA</name>
<organism evidence="2 3">
    <name type="scientific">Petrolisthes manimaculis</name>
    <dbReference type="NCBI Taxonomy" id="1843537"/>
    <lineage>
        <taxon>Eukaryota</taxon>
        <taxon>Metazoa</taxon>
        <taxon>Ecdysozoa</taxon>
        <taxon>Arthropoda</taxon>
        <taxon>Crustacea</taxon>
        <taxon>Multicrustacea</taxon>
        <taxon>Malacostraca</taxon>
        <taxon>Eumalacostraca</taxon>
        <taxon>Eucarida</taxon>
        <taxon>Decapoda</taxon>
        <taxon>Pleocyemata</taxon>
        <taxon>Anomura</taxon>
        <taxon>Galatheoidea</taxon>
        <taxon>Porcellanidae</taxon>
        <taxon>Petrolisthes</taxon>
    </lineage>
</organism>
<feature type="region of interest" description="Disordered" evidence="1">
    <location>
        <begin position="1"/>
        <end position="55"/>
    </location>
</feature>
<keyword evidence="3" id="KW-1185">Reference proteome</keyword>
<proteinExistence type="predicted"/>
<accession>A0AAE1Q9H3</accession>
<comment type="caution">
    <text evidence="2">The sequence shown here is derived from an EMBL/GenBank/DDBJ whole genome shotgun (WGS) entry which is preliminary data.</text>
</comment>